<name>A0A2S6HV35_9FIRM</name>
<evidence type="ECO:0000313" key="1">
    <source>
        <dbReference type="EMBL" id="PPK81646.1"/>
    </source>
</evidence>
<organism evidence="1 2">
    <name type="scientific">Lacrimispora xylanisolvens</name>
    <dbReference type="NCBI Taxonomy" id="384636"/>
    <lineage>
        <taxon>Bacteria</taxon>
        <taxon>Bacillati</taxon>
        <taxon>Bacillota</taxon>
        <taxon>Clostridia</taxon>
        <taxon>Lachnospirales</taxon>
        <taxon>Lachnospiraceae</taxon>
        <taxon>Lacrimispora</taxon>
    </lineage>
</organism>
<dbReference type="Proteomes" id="UP000237749">
    <property type="component" value="Unassembled WGS sequence"/>
</dbReference>
<comment type="caution">
    <text evidence="1">The sequence shown here is derived from an EMBL/GenBank/DDBJ whole genome shotgun (WGS) entry which is preliminary data.</text>
</comment>
<protein>
    <recommendedName>
        <fullName evidence="3">Gp37 protein</fullName>
    </recommendedName>
</protein>
<proteinExistence type="predicted"/>
<sequence>MTFNELQKLLMNETKELLKNMTFLDSNGRDTEILGYPQAADFNGLPGQDLLLQGKEVILPYFLVRLDRVEYRKKDADDKNLGSVVLEINICRCQKDGFYLLTAAIERITHRFLTDPFLQSFWCERAINISFPKKVTPSYFTGEIEMFWNMPELESGGIL</sequence>
<evidence type="ECO:0000313" key="2">
    <source>
        <dbReference type="Proteomes" id="UP000237749"/>
    </source>
</evidence>
<accession>A0A2S6HV35</accession>
<evidence type="ECO:0008006" key="3">
    <source>
        <dbReference type="Google" id="ProtNLM"/>
    </source>
</evidence>
<dbReference type="EMBL" id="PTJA01000004">
    <property type="protein sequence ID" value="PPK81646.1"/>
    <property type="molecule type" value="Genomic_DNA"/>
</dbReference>
<reference evidence="1 2" key="1">
    <citation type="submission" date="2018-02" db="EMBL/GenBank/DDBJ databases">
        <title>Genomic Encyclopedia of Archaeal and Bacterial Type Strains, Phase II (KMG-II): from individual species to whole genera.</title>
        <authorList>
            <person name="Goeker M."/>
        </authorList>
    </citation>
    <scope>NUCLEOTIDE SEQUENCE [LARGE SCALE GENOMIC DNA]</scope>
    <source>
        <strain evidence="1 2">DSM 3808</strain>
    </source>
</reference>
<gene>
    <name evidence="1" type="ORF">BXY41_104449</name>
</gene>
<keyword evidence="2" id="KW-1185">Reference proteome</keyword>
<dbReference type="RefSeq" id="WP_104436726.1">
    <property type="nucleotide sequence ID" value="NZ_PTJA01000004.1"/>
</dbReference>
<dbReference type="AlphaFoldDB" id="A0A2S6HV35"/>